<dbReference type="PIRSF" id="PIRSF037980">
    <property type="entry name" value="SoxA"/>
    <property type="match status" value="1"/>
</dbReference>
<dbReference type="Gene3D" id="3.50.50.60">
    <property type="entry name" value="FAD/NAD(P)-binding domain"/>
    <property type="match status" value="2"/>
</dbReference>
<dbReference type="GO" id="GO:0032259">
    <property type="term" value="P:methylation"/>
    <property type="evidence" value="ECO:0007669"/>
    <property type="project" value="UniProtKB-KW"/>
</dbReference>
<dbReference type="InterPro" id="IPR023753">
    <property type="entry name" value="FAD/NAD-binding_dom"/>
</dbReference>
<feature type="domain" description="Aminomethyltransferase C-terminal" evidence="5">
    <location>
        <begin position="895"/>
        <end position="977"/>
    </location>
</feature>
<dbReference type="InterPro" id="IPR042204">
    <property type="entry name" value="2Fe-2S-bd_N"/>
</dbReference>
<dbReference type="Gene3D" id="1.10.10.1100">
    <property type="entry name" value="BFD-like [2Fe-2S]-binding domain"/>
    <property type="match status" value="1"/>
</dbReference>
<keyword evidence="7" id="KW-0808">Transferase</keyword>
<dbReference type="PRINTS" id="PR00411">
    <property type="entry name" value="PNDRDTASEI"/>
</dbReference>
<keyword evidence="8" id="KW-1185">Reference proteome</keyword>
<dbReference type="STRING" id="645517.A6F65_00105"/>
<dbReference type="PRINTS" id="PR00368">
    <property type="entry name" value="FADPNR"/>
</dbReference>
<dbReference type="KEGG" id="anh:A6F65_00105"/>
<dbReference type="Pfam" id="PF01571">
    <property type="entry name" value="GCV_T"/>
    <property type="match status" value="1"/>
</dbReference>
<dbReference type="PATRIC" id="fig|645517.4.peg.105"/>
<gene>
    <name evidence="7" type="primary">gcvT_1</name>
    <name evidence="7" type="ORF">A6F65_00105</name>
</gene>
<dbReference type="InterPro" id="IPR029043">
    <property type="entry name" value="GcvT/YgfZ_C"/>
</dbReference>
<dbReference type="InterPro" id="IPR006277">
    <property type="entry name" value="Sarcosine_oxidase_asu"/>
</dbReference>
<evidence type="ECO:0000313" key="8">
    <source>
        <dbReference type="Proteomes" id="UP000092698"/>
    </source>
</evidence>
<feature type="domain" description="GCVT N-terminal" evidence="3">
    <location>
        <begin position="604"/>
        <end position="873"/>
    </location>
</feature>
<dbReference type="NCBIfam" id="TIGR01372">
    <property type="entry name" value="soxA"/>
    <property type="match status" value="1"/>
</dbReference>
<dbReference type="SUPFAM" id="SSF103025">
    <property type="entry name" value="Folate-binding domain"/>
    <property type="match status" value="1"/>
</dbReference>
<dbReference type="Gene3D" id="3.10.20.440">
    <property type="entry name" value="2Fe-2S iron-sulphur cluster binding domain, sarcosine oxidase, alpha subunit, N-terminal domain"/>
    <property type="match status" value="1"/>
</dbReference>
<dbReference type="GO" id="GO:0008115">
    <property type="term" value="F:sarcosine oxidase activity"/>
    <property type="evidence" value="ECO:0007669"/>
    <property type="project" value="InterPro"/>
</dbReference>
<dbReference type="SUPFAM" id="SSF51905">
    <property type="entry name" value="FAD/NAD(P)-binding domain"/>
    <property type="match status" value="1"/>
</dbReference>
<sequence length="985" mass="104046">MAAYRLPSGGTSIDRGAPLQFTYDGKVLEGFAGDTLASALLANGRMVVARSFKYHRPRGVFSAGHEEPNALVTLRSGGRTEPNAKAPATELYDGLEARSQNAWPSPRFDLMAVNQLAAPLFVAGFYYKTFMGTGQRFWHFCERFIRRAAGMGAAGSEADPDRYERANLFADVLVIGGGAAGVAAARAAASFGRKVLLVDENTAIGGAMPEDAGTIDGHEPAEWAAQALDGLNNVTVMPRTTVYGYFDDNVLGAVERVADHVASPGAGQPRLRHLKIYAGKVVIAAGSIERPLVFAGNDKPGVMLAQAGLRYAYRHGVAVGRKVVITGNNDSIYAAAASLASLGVSVTALVDMRSDPPAELVARVEALGLRCLAGRAVFRAKGFQSLKSVEIAPFVAGEVETDRSIRLDCDALLVSGGFTPMVNLCSQAGTPPVYDPAIDGFLPGQPLQDWTAAGAASGAMDLAAAVASGHAAGCAVGGAGAFPAPNVTGSAAQANPGAPACIAAPGKSFVDLQHDVTVKDIELAHREGFRSIEHVKRYTTLGMAADQGKTSNVNAIALMAGLQGLSPDQVGTTRFRPPYTPVALGALAGREVGQDFKPVRRTPMHDWHVAHGAEMIDAGTWVRPRVYRTHAGESLFDAYVREARAVRASVGIVDVTTLGKIDVQGPDAAEFLNRLYANPFLKVPVGKARYGAMLREDGILYDDGTTWRLAEDRFLTTTTTARAAGVLAEMERLLAVEWPELQVQVTSVSDQWAAMAVAGPNARRTLQKILEGLDIDNEAFPSMAVGKGRIGDCDVMVARLSFSGELAYEVYCGSGDGTRVWEAIMAAGEEFSITPYGTEALGTLRIEKGHISGPELDGRTTLDDIGLGKMASRTKAYVGSVLLDREGLTAEDRLQLVGLVSTGRKALRAGAQIVDPAAPGNALGHVSSTTFSPALDEFIALALVSGGRARIGEEMLARFPLADQSDPVRLVDPVFFDPQGERMHG</sequence>
<dbReference type="Pfam" id="PF08669">
    <property type="entry name" value="GCV_T_C"/>
    <property type="match status" value="1"/>
</dbReference>
<name>A0A1C7D551_9SPHN</name>
<evidence type="ECO:0000259" key="4">
    <source>
        <dbReference type="Pfam" id="PF07992"/>
    </source>
</evidence>
<dbReference type="InterPro" id="IPR028896">
    <property type="entry name" value="GcvT/YgfZ/DmdA"/>
</dbReference>
<feature type="domain" description="FAD/NAD(P)-binding" evidence="4">
    <location>
        <begin position="171"/>
        <end position="429"/>
    </location>
</feature>
<accession>A0A1C7D551</accession>
<dbReference type="GO" id="GO:0004047">
    <property type="term" value="F:aminomethyltransferase activity"/>
    <property type="evidence" value="ECO:0007669"/>
    <property type="project" value="UniProtKB-EC"/>
</dbReference>
<dbReference type="PANTHER" id="PTHR43757:SF2">
    <property type="entry name" value="AMINOMETHYLTRANSFERASE, MITOCHONDRIAL"/>
    <property type="match status" value="1"/>
</dbReference>
<dbReference type="InterPro" id="IPR013977">
    <property type="entry name" value="GcvT_C"/>
</dbReference>
<evidence type="ECO:0000256" key="2">
    <source>
        <dbReference type="ARBA" id="ARBA00023002"/>
    </source>
</evidence>
<feature type="domain" description="SoxA A3" evidence="6">
    <location>
        <begin position="506"/>
        <end position="590"/>
    </location>
</feature>
<evidence type="ECO:0000259" key="6">
    <source>
        <dbReference type="Pfam" id="PF17806"/>
    </source>
</evidence>
<dbReference type="Pfam" id="PF17806">
    <property type="entry name" value="SO_alpha_A3"/>
    <property type="match status" value="1"/>
</dbReference>
<dbReference type="Gene3D" id="3.30.1360.120">
    <property type="entry name" value="Probable tRNA modification gtpase trme, domain 1"/>
    <property type="match status" value="1"/>
</dbReference>
<protein>
    <submittedName>
        <fullName evidence="7">Aminomethyltransferase</fullName>
        <ecNumber evidence="7">2.1.2.10</ecNumber>
    </submittedName>
</protein>
<dbReference type="AlphaFoldDB" id="A0A1C7D551"/>
<dbReference type="Pfam" id="PF07992">
    <property type="entry name" value="Pyr_redox_2"/>
    <property type="match status" value="1"/>
</dbReference>
<dbReference type="EC" id="2.1.2.10" evidence="7"/>
<dbReference type="InterPro" id="IPR041117">
    <property type="entry name" value="SoxA_A3"/>
</dbReference>
<dbReference type="EMBL" id="CP016545">
    <property type="protein sequence ID" value="ANU06433.1"/>
    <property type="molecule type" value="Genomic_DNA"/>
</dbReference>
<dbReference type="InterPro" id="IPR036188">
    <property type="entry name" value="FAD/NAD-bd_sf"/>
</dbReference>
<dbReference type="Proteomes" id="UP000092698">
    <property type="component" value="Chromosome"/>
</dbReference>
<organism evidence="7 8">
    <name type="scientific">Paraurantiacibacter namhicola</name>
    <dbReference type="NCBI Taxonomy" id="645517"/>
    <lineage>
        <taxon>Bacteria</taxon>
        <taxon>Pseudomonadati</taxon>
        <taxon>Pseudomonadota</taxon>
        <taxon>Alphaproteobacteria</taxon>
        <taxon>Sphingomonadales</taxon>
        <taxon>Erythrobacteraceae</taxon>
        <taxon>Paraurantiacibacter</taxon>
    </lineage>
</organism>
<dbReference type="InterPro" id="IPR041854">
    <property type="entry name" value="BFD-like_2Fe2S-bd_dom_sf"/>
</dbReference>
<keyword evidence="7" id="KW-0489">Methyltransferase</keyword>
<proteinExistence type="inferred from homology"/>
<dbReference type="GO" id="GO:0008168">
    <property type="term" value="F:methyltransferase activity"/>
    <property type="evidence" value="ECO:0007669"/>
    <property type="project" value="UniProtKB-KW"/>
</dbReference>
<dbReference type="InterPro" id="IPR006222">
    <property type="entry name" value="GCVT_N"/>
</dbReference>
<evidence type="ECO:0000313" key="7">
    <source>
        <dbReference type="EMBL" id="ANU06433.1"/>
    </source>
</evidence>
<evidence type="ECO:0000256" key="1">
    <source>
        <dbReference type="ARBA" id="ARBA00008609"/>
    </source>
</evidence>
<comment type="similarity">
    <text evidence="1">Belongs to the GcvT family.</text>
</comment>
<dbReference type="SUPFAM" id="SSF101790">
    <property type="entry name" value="Aminomethyltransferase beta-barrel domain"/>
    <property type="match status" value="1"/>
</dbReference>
<dbReference type="Pfam" id="PF13510">
    <property type="entry name" value="Fer2_4"/>
    <property type="match status" value="1"/>
</dbReference>
<dbReference type="RefSeq" id="WP_067784577.1">
    <property type="nucleotide sequence ID" value="NZ_CP016545.1"/>
</dbReference>
<dbReference type="OrthoDB" id="5287468at2"/>
<evidence type="ECO:0000259" key="5">
    <source>
        <dbReference type="Pfam" id="PF08669"/>
    </source>
</evidence>
<dbReference type="PANTHER" id="PTHR43757">
    <property type="entry name" value="AMINOMETHYLTRANSFERASE"/>
    <property type="match status" value="1"/>
</dbReference>
<dbReference type="InterPro" id="IPR027266">
    <property type="entry name" value="TrmE/GcvT-like"/>
</dbReference>
<keyword evidence="2" id="KW-0560">Oxidoreductase</keyword>
<evidence type="ECO:0000259" key="3">
    <source>
        <dbReference type="Pfam" id="PF01571"/>
    </source>
</evidence>
<dbReference type="GO" id="GO:0046653">
    <property type="term" value="P:tetrahydrofolate metabolic process"/>
    <property type="evidence" value="ECO:0007669"/>
    <property type="project" value="InterPro"/>
</dbReference>
<reference evidence="7 8" key="1">
    <citation type="submission" date="2016-07" db="EMBL/GenBank/DDBJ databases">
        <title>Complete genome sequence of Altererythrobacter namhicola JCM 16345T, containing esterase-encoding genes.</title>
        <authorList>
            <person name="Cheng H."/>
            <person name="Wu Y.-H."/>
            <person name="Jian S.-L."/>
            <person name="Huo Y.-Y."/>
            <person name="Wang C.-S."/>
            <person name="Xu X.-W."/>
        </authorList>
    </citation>
    <scope>NUCLEOTIDE SEQUENCE [LARGE SCALE GENOMIC DNA]</scope>
    <source>
        <strain evidence="7 8">JCM 16345</strain>
    </source>
</reference>